<keyword evidence="1" id="KW-0614">Plasmid</keyword>
<reference evidence="2" key="1">
    <citation type="journal article" date="2001" name="Science">
        <title>Comparative genomics of Listeria species.</title>
        <authorList>
            <person name="Glaser P."/>
            <person name="Frangeul L."/>
            <person name="Buchrieser C."/>
            <person name="Rusniok C."/>
            <person name="Amend A."/>
            <person name="Baquero F."/>
            <person name="Berche P."/>
            <person name="Bloecker H."/>
            <person name="Brandt P."/>
            <person name="Chakraborty T."/>
            <person name="Charbit A."/>
            <person name="Chetouani F."/>
            <person name="Couve E."/>
            <person name="de Daruvar A."/>
            <person name="Dehoux P."/>
            <person name="Domann E."/>
            <person name="Dominguez-Bernal G."/>
            <person name="Duchaud E."/>
            <person name="Durant L."/>
            <person name="Dussurget O."/>
            <person name="Entian K.-D."/>
            <person name="Fsihi H."/>
            <person name="Garcia-del Portillo F."/>
            <person name="Garrido P."/>
            <person name="Gautier L."/>
            <person name="Goebel W."/>
            <person name="Gomez-Lopez N."/>
            <person name="Hain T."/>
            <person name="Hauf J."/>
            <person name="Jackson D."/>
            <person name="Jones L.-M."/>
            <person name="Kaerst U."/>
            <person name="Kreft J."/>
            <person name="Kuhn M."/>
            <person name="Kunst F."/>
            <person name="Kurapkat G."/>
            <person name="Madueno E."/>
            <person name="Maitournam A."/>
            <person name="Mata Vicente J."/>
            <person name="Ng E."/>
            <person name="Nedjari H."/>
            <person name="Nordsiek G."/>
            <person name="Novella S."/>
            <person name="de Pablos B."/>
            <person name="Perez-Diaz J.-C."/>
            <person name="Purcell R."/>
            <person name="Remmel B."/>
            <person name="Rose M."/>
            <person name="Schlueter T."/>
            <person name="Simoes N."/>
            <person name="Tierrez A."/>
            <person name="Vazquez-Boland J.-A."/>
            <person name="Voss H."/>
            <person name="Wehland J."/>
            <person name="Cossart P."/>
        </authorList>
    </citation>
    <scope>NUCLEOTIDE SEQUENCE [LARGE SCALE GENOMIC DNA]</scope>
    <source>
        <strain evidence="2">ATCC BAA-680 / CLIP 11262</strain>
    </source>
</reference>
<organism evidence="1 2">
    <name type="scientific">Listeria innocua serovar 6a (strain ATCC BAA-680 / CLIP 11262)</name>
    <dbReference type="NCBI Taxonomy" id="272626"/>
    <lineage>
        <taxon>Bacteria</taxon>
        <taxon>Bacillati</taxon>
        <taxon>Bacillota</taxon>
        <taxon>Bacilli</taxon>
        <taxon>Bacillales</taxon>
        <taxon>Listeriaceae</taxon>
        <taxon>Listeria</taxon>
    </lineage>
</organism>
<proteinExistence type="predicted"/>
<protein>
    <submittedName>
        <fullName evidence="1">Pli0002 protein</fullName>
    </submittedName>
</protein>
<dbReference type="AlphaFoldDB" id="Q926Q0"/>
<dbReference type="EMBL" id="AL592102">
    <property type="protein sequence ID" value="CAC42000.1"/>
    <property type="molecule type" value="Genomic_DNA"/>
</dbReference>
<dbReference type="HOGENOM" id="CLU_203806_0_0_9"/>
<accession>Q926Q0</accession>
<dbReference type="KEGG" id="lin:pli0002"/>
<evidence type="ECO:0000313" key="1">
    <source>
        <dbReference type="EMBL" id="CAC42000.1"/>
    </source>
</evidence>
<geneLocation type="plasmid" evidence="1 2">
    <name>pLI100</name>
</geneLocation>
<dbReference type="Proteomes" id="UP000002513">
    <property type="component" value="Plasmid pLI100"/>
</dbReference>
<evidence type="ECO:0000313" key="2">
    <source>
        <dbReference type="Proteomes" id="UP000002513"/>
    </source>
</evidence>
<name>Q926Q0_LISIN</name>
<gene>
    <name evidence="1" type="ordered locus">pli0002</name>
</gene>
<sequence length="53" mass="6077">MSHYHQLLNQLNELNLSCMKENLAAHLDEVAKSDKSLVDSLFELTQQAHPTRN</sequence>